<dbReference type="Gene3D" id="3.40.1350.10">
    <property type="match status" value="1"/>
</dbReference>
<organism evidence="3 4">
    <name type="scientific">Sedimenticola thiotaurini</name>
    <dbReference type="NCBI Taxonomy" id="1543721"/>
    <lineage>
        <taxon>Bacteria</taxon>
        <taxon>Pseudomonadati</taxon>
        <taxon>Pseudomonadota</taxon>
        <taxon>Gammaproteobacteria</taxon>
        <taxon>Chromatiales</taxon>
        <taxon>Sedimenticolaceae</taxon>
        <taxon>Sedimenticola</taxon>
    </lineage>
</organism>
<dbReference type="PANTHER" id="PTHR34039:SF1">
    <property type="entry name" value="UPF0102 PROTEIN YRAN"/>
    <property type="match status" value="1"/>
</dbReference>
<dbReference type="NCBIfam" id="NF009154">
    <property type="entry name" value="PRK12497.3-3"/>
    <property type="match status" value="1"/>
</dbReference>
<dbReference type="Proteomes" id="UP000317355">
    <property type="component" value="Unassembled WGS sequence"/>
</dbReference>
<comment type="caution">
    <text evidence="3">The sequence shown here is derived from an EMBL/GenBank/DDBJ whole genome shotgun (WGS) entry which is preliminary data.</text>
</comment>
<sequence>MRRLFQTGKKGNEAEQLAQRYLEQRGLRTLERNYRCKMGEIDIIMKDQDSLVFVEVRYRKQNAFGSAAESVTTTKQKKIIRAAYHYLQAHHQHNAACRFDVLAISGAESERIEWIPNAFQLELV</sequence>
<evidence type="ECO:0000313" key="4">
    <source>
        <dbReference type="Proteomes" id="UP000317355"/>
    </source>
</evidence>
<protein>
    <recommendedName>
        <fullName evidence="2">UPF0102 protein FHK82_10085</fullName>
    </recommendedName>
</protein>
<comment type="similarity">
    <text evidence="1 2">Belongs to the UPF0102 family.</text>
</comment>
<reference evidence="3 4" key="1">
    <citation type="submission" date="2019-07" db="EMBL/GenBank/DDBJ databases">
        <title>The pathways for chlorine oxyanion respiration interact through the shared metabolite chlorate.</title>
        <authorList>
            <person name="Barnum T.P."/>
            <person name="Cheng Y."/>
            <person name="Hill K.A."/>
            <person name="Lucas L.N."/>
            <person name="Carlson H.K."/>
            <person name="Coates J.D."/>
        </authorList>
    </citation>
    <scope>NUCLEOTIDE SEQUENCE [LARGE SCALE GENOMIC DNA]</scope>
    <source>
        <strain evidence="3">BK-3</strain>
    </source>
</reference>
<dbReference type="NCBIfam" id="TIGR00252">
    <property type="entry name" value="YraN family protein"/>
    <property type="match status" value="1"/>
</dbReference>
<dbReference type="InterPro" id="IPR003509">
    <property type="entry name" value="UPF0102_YraN-like"/>
</dbReference>
<name>A0A558D0K6_9GAMM</name>
<dbReference type="HAMAP" id="MF_00048">
    <property type="entry name" value="UPF0102"/>
    <property type="match status" value="1"/>
</dbReference>
<dbReference type="InterPro" id="IPR011335">
    <property type="entry name" value="Restrct_endonuc-II-like"/>
</dbReference>
<evidence type="ECO:0000313" key="3">
    <source>
        <dbReference type="EMBL" id="TVT54535.1"/>
    </source>
</evidence>
<dbReference type="InterPro" id="IPR011856">
    <property type="entry name" value="tRNA_endonuc-like_dom_sf"/>
</dbReference>
<dbReference type="AlphaFoldDB" id="A0A558D0K6"/>
<evidence type="ECO:0000256" key="2">
    <source>
        <dbReference type="HAMAP-Rule" id="MF_00048"/>
    </source>
</evidence>
<gene>
    <name evidence="3" type="ORF">FHK82_10085</name>
</gene>
<dbReference type="PANTHER" id="PTHR34039">
    <property type="entry name" value="UPF0102 PROTEIN YRAN"/>
    <property type="match status" value="1"/>
</dbReference>
<accession>A0A558D0K6</accession>
<dbReference type="CDD" id="cd20736">
    <property type="entry name" value="PoNe_Nuclease"/>
    <property type="match status" value="1"/>
</dbReference>
<dbReference type="EMBL" id="VMRY01000041">
    <property type="protein sequence ID" value="TVT54535.1"/>
    <property type="molecule type" value="Genomic_DNA"/>
</dbReference>
<proteinExistence type="inferred from homology"/>
<dbReference type="SUPFAM" id="SSF52980">
    <property type="entry name" value="Restriction endonuclease-like"/>
    <property type="match status" value="1"/>
</dbReference>
<dbReference type="Pfam" id="PF02021">
    <property type="entry name" value="UPF0102"/>
    <property type="match status" value="1"/>
</dbReference>
<dbReference type="NCBIfam" id="NF009150">
    <property type="entry name" value="PRK12497.1-3"/>
    <property type="match status" value="1"/>
</dbReference>
<dbReference type="GO" id="GO:0003676">
    <property type="term" value="F:nucleic acid binding"/>
    <property type="evidence" value="ECO:0007669"/>
    <property type="project" value="InterPro"/>
</dbReference>
<evidence type="ECO:0000256" key="1">
    <source>
        <dbReference type="ARBA" id="ARBA00006738"/>
    </source>
</evidence>